<dbReference type="EMBL" id="FNIW01000006">
    <property type="protein sequence ID" value="SDN97510.1"/>
    <property type="molecule type" value="Genomic_DNA"/>
</dbReference>
<organism evidence="2 4">
    <name type="scientific">Prevotella communis</name>
    <dbReference type="NCBI Taxonomy" id="2913614"/>
    <lineage>
        <taxon>Bacteria</taxon>
        <taxon>Pseudomonadati</taxon>
        <taxon>Bacteroidota</taxon>
        <taxon>Bacteroidia</taxon>
        <taxon>Bacteroidales</taxon>
        <taxon>Prevotellaceae</taxon>
        <taxon>Prevotella</taxon>
    </lineage>
</organism>
<reference evidence="2 3" key="1">
    <citation type="submission" date="2016-10" db="EMBL/GenBank/DDBJ databases">
        <authorList>
            <person name="Varghese N."/>
            <person name="Submissions S."/>
        </authorList>
    </citation>
    <scope>NUCLEOTIDE SEQUENCE</scope>
    <source>
        <strain evidence="2">BP1-145</strain>
        <strain evidence="3">BP1-148</strain>
    </source>
</reference>
<reference evidence="1 4" key="2">
    <citation type="submission" date="2016-10" db="EMBL/GenBank/DDBJ databases">
        <authorList>
            <person name="de Groot N.N."/>
        </authorList>
    </citation>
    <scope>NUCLEOTIDE SEQUENCE [LARGE SCALE GENOMIC DNA]</scope>
    <source>
        <strain evidence="4">BP1-145</strain>
        <strain evidence="1">BP1-148</strain>
    </source>
</reference>
<gene>
    <name evidence="2" type="ORF">SAMN04487900_10665</name>
    <name evidence="1" type="ORF">SAMN04487901_11049</name>
</gene>
<dbReference type="Proteomes" id="UP000198779">
    <property type="component" value="Unassembled WGS sequence"/>
</dbReference>
<dbReference type="AlphaFoldDB" id="A0A1H0FS95"/>
<proteinExistence type="predicted"/>
<evidence type="ECO:0000313" key="4">
    <source>
        <dbReference type="Proteomes" id="UP000199134"/>
    </source>
</evidence>
<accession>A0A1G7XC10</accession>
<keyword evidence="3" id="KW-1185">Reference proteome</keyword>
<protein>
    <submittedName>
        <fullName evidence="2">Uncharacterized protein</fullName>
    </submittedName>
</protein>
<evidence type="ECO:0000313" key="1">
    <source>
        <dbReference type="EMBL" id="SDG81782.1"/>
    </source>
</evidence>
<sequence length="73" mass="8435">MTEPTHHQIANYLINYTLSELVKYVMEDTGCSIEEAMERVYNSPLMPAIQDEEGELYVQGPAYIYELMNNESN</sequence>
<evidence type="ECO:0000313" key="3">
    <source>
        <dbReference type="Proteomes" id="UP000198779"/>
    </source>
</evidence>
<dbReference type="RefSeq" id="WP_091817911.1">
    <property type="nucleotide sequence ID" value="NZ_CP091790.1"/>
</dbReference>
<accession>A0A1H0FS95</accession>
<name>A0A1H0FS95_9BACT</name>
<dbReference type="EMBL" id="FNCQ01000010">
    <property type="protein sequence ID" value="SDG81782.1"/>
    <property type="molecule type" value="Genomic_DNA"/>
</dbReference>
<dbReference type="Proteomes" id="UP000199134">
    <property type="component" value="Unassembled WGS sequence"/>
</dbReference>
<evidence type="ECO:0000313" key="2">
    <source>
        <dbReference type="EMBL" id="SDN97510.1"/>
    </source>
</evidence>